<dbReference type="AlphaFoldDB" id="A0AAU7DX36"/>
<dbReference type="Gene3D" id="3.10.105.10">
    <property type="entry name" value="Dipeptide-binding Protein, Domain 3"/>
    <property type="match status" value="2"/>
</dbReference>
<name>A0AAU7DX36_9MICO</name>
<comment type="subcellular location">
    <subcellularLocation>
        <location evidence="1">Cell membrane</location>
    </subcellularLocation>
</comment>
<feature type="chain" id="PRO_5043391868" evidence="5">
    <location>
        <begin position="21"/>
        <end position="295"/>
    </location>
</feature>
<dbReference type="PANTHER" id="PTHR47737:SF1">
    <property type="entry name" value="GLYCINE BETAINE_PROLINE BETAINE TRANSPORT SYSTEM PERMEASE PROTEIN PROW"/>
    <property type="match status" value="1"/>
</dbReference>
<feature type="domain" description="ABC-type glycine betaine transport system substrate-binding" evidence="6">
    <location>
        <begin position="37"/>
        <end position="284"/>
    </location>
</feature>
<dbReference type="CDD" id="cd13639">
    <property type="entry name" value="PBP2_OpuAC_like"/>
    <property type="match status" value="1"/>
</dbReference>
<organism evidence="7">
    <name type="scientific">Jonesiaceae bacterium BS-20</name>
    <dbReference type="NCBI Taxonomy" id="3120821"/>
    <lineage>
        <taxon>Bacteria</taxon>
        <taxon>Bacillati</taxon>
        <taxon>Actinomycetota</taxon>
        <taxon>Actinomycetes</taxon>
        <taxon>Micrococcales</taxon>
        <taxon>Jonesiaceae</taxon>
    </lineage>
</organism>
<accession>A0AAU7DX36</accession>
<evidence type="ECO:0000259" key="6">
    <source>
        <dbReference type="Pfam" id="PF04069"/>
    </source>
</evidence>
<reference evidence="7" key="1">
    <citation type="submission" date="2024-02" db="EMBL/GenBank/DDBJ databases">
        <title>Tomenella chthoni gen. nov. sp. nov., a member of the family Jonesiaceae isolated from bat guano.</title>
        <authorList>
            <person name="Miller S.L."/>
            <person name="King J."/>
            <person name="Sankaranarayanan K."/>
            <person name="Lawson P.A."/>
        </authorList>
    </citation>
    <scope>NUCLEOTIDE SEQUENCE</scope>
    <source>
        <strain evidence="7">BS-20</strain>
    </source>
</reference>
<gene>
    <name evidence="7" type="ORF">V5R04_01390</name>
</gene>
<feature type="signal peptide" evidence="5">
    <location>
        <begin position="1"/>
        <end position="20"/>
    </location>
</feature>
<protein>
    <submittedName>
        <fullName evidence="7">Glycine betaine ABC transporter substrate-binding protein</fullName>
    </submittedName>
</protein>
<dbReference type="GO" id="GO:0015226">
    <property type="term" value="F:carnitine transmembrane transporter activity"/>
    <property type="evidence" value="ECO:0007669"/>
    <property type="project" value="TreeGrafter"/>
</dbReference>
<proteinExistence type="predicted"/>
<dbReference type="PROSITE" id="PS51257">
    <property type="entry name" value="PROKAR_LIPOPROTEIN"/>
    <property type="match status" value="1"/>
</dbReference>
<dbReference type="PANTHER" id="PTHR47737">
    <property type="entry name" value="GLYCINE BETAINE/PROLINE BETAINE TRANSPORT SYSTEM PERMEASE PROTEIN PROW"/>
    <property type="match status" value="1"/>
</dbReference>
<dbReference type="GO" id="GO:0005275">
    <property type="term" value="F:amine transmembrane transporter activity"/>
    <property type="evidence" value="ECO:0007669"/>
    <property type="project" value="TreeGrafter"/>
</dbReference>
<dbReference type="GO" id="GO:0031460">
    <property type="term" value="P:glycine betaine transport"/>
    <property type="evidence" value="ECO:0007669"/>
    <property type="project" value="TreeGrafter"/>
</dbReference>
<dbReference type="Gene3D" id="3.40.190.100">
    <property type="entry name" value="Glycine betaine-binding periplasmic protein, domain 2"/>
    <property type="match status" value="1"/>
</dbReference>
<evidence type="ECO:0000256" key="4">
    <source>
        <dbReference type="ARBA" id="ARBA00023136"/>
    </source>
</evidence>
<dbReference type="SUPFAM" id="SSF53850">
    <property type="entry name" value="Periplasmic binding protein-like II"/>
    <property type="match status" value="1"/>
</dbReference>
<evidence type="ECO:0000256" key="5">
    <source>
        <dbReference type="SAM" id="SignalP"/>
    </source>
</evidence>
<dbReference type="Pfam" id="PF04069">
    <property type="entry name" value="OpuAC"/>
    <property type="match status" value="1"/>
</dbReference>
<evidence type="ECO:0000256" key="1">
    <source>
        <dbReference type="ARBA" id="ARBA00004236"/>
    </source>
</evidence>
<dbReference type="GO" id="GO:0015871">
    <property type="term" value="P:choline transport"/>
    <property type="evidence" value="ECO:0007669"/>
    <property type="project" value="TreeGrafter"/>
</dbReference>
<evidence type="ECO:0000256" key="2">
    <source>
        <dbReference type="ARBA" id="ARBA00022448"/>
    </source>
</evidence>
<keyword evidence="2" id="KW-0813">Transport</keyword>
<keyword evidence="3" id="KW-1003">Cell membrane</keyword>
<keyword evidence="5" id="KW-0732">Signal</keyword>
<sequence>MFKRKSSLVALGLASALVLAACGGGDGGKNTDPKENPINLAVFNGWDEAVAVSHLWQQILEDKGYTVKMTNGDPGPVYAGIAAGDYDLTLDTWLPTTHADYMKKFGDDMEDLGAWNDEATLGLAVNNNAPITSIDELAANADLFGNRIVGIESGAGLTGITQDSVIPDYGLDGMEFLVSSTPAMLAELDAAMRAEENIVVTLWKPHWAYSAYDIRDLEDPKGSLGEAESIHMMSRIGFGEDYPEVAEWISNFRMDSDKLFDLENKMFNEYDGTDYGPIVTDWIKDNQDWIDSLTK</sequence>
<dbReference type="GO" id="GO:0043190">
    <property type="term" value="C:ATP-binding cassette (ABC) transporter complex"/>
    <property type="evidence" value="ECO:0007669"/>
    <property type="project" value="InterPro"/>
</dbReference>
<evidence type="ECO:0000256" key="3">
    <source>
        <dbReference type="ARBA" id="ARBA00022475"/>
    </source>
</evidence>
<evidence type="ECO:0000313" key="7">
    <source>
        <dbReference type="EMBL" id="XBH21909.1"/>
    </source>
</evidence>
<dbReference type="EMBL" id="CP146203">
    <property type="protein sequence ID" value="XBH21909.1"/>
    <property type="molecule type" value="Genomic_DNA"/>
</dbReference>
<dbReference type="InterPro" id="IPR007210">
    <property type="entry name" value="ABC_Gly_betaine_transp_sub-bd"/>
</dbReference>
<keyword evidence="4" id="KW-0472">Membrane</keyword>